<dbReference type="AlphaFoldDB" id="A0AAE1IVN1"/>
<dbReference type="EMBL" id="JAWXYG010000011">
    <property type="protein sequence ID" value="KAK4258465.1"/>
    <property type="molecule type" value="Genomic_DNA"/>
</dbReference>
<evidence type="ECO:0000313" key="1">
    <source>
        <dbReference type="EMBL" id="KAK4258465.1"/>
    </source>
</evidence>
<accession>A0AAE1IVN1</accession>
<sequence length="129" mass="14442">MIAGAAVEYTSLRDIIPEHPWPPTIVPPPNSRSWNEIPIKNPLVKQAALAYLQATPTPPDVARKGLFRQLKDLCFCPSRGDSACLFDYLNGVVFKAIAVFFVRFCEIRGMDDSEEEEDDDDDDEGEIVD</sequence>
<name>A0AAE1IVN1_9FABA</name>
<protein>
    <submittedName>
        <fullName evidence="1">Uncharacterized protein</fullName>
    </submittedName>
</protein>
<comment type="caution">
    <text evidence="1">The sequence shown here is derived from an EMBL/GenBank/DDBJ whole genome shotgun (WGS) entry which is preliminary data.</text>
</comment>
<dbReference type="Proteomes" id="UP001293593">
    <property type="component" value="Unassembled WGS sequence"/>
</dbReference>
<keyword evidence="2" id="KW-1185">Reference proteome</keyword>
<dbReference type="PANTHER" id="PTHR34569:SF12">
    <property type="entry name" value="TRANSMEMBRANE PROTEIN"/>
    <property type="match status" value="1"/>
</dbReference>
<organism evidence="1 2">
    <name type="scientific">Acacia crassicarpa</name>
    <name type="common">northern wattle</name>
    <dbReference type="NCBI Taxonomy" id="499986"/>
    <lineage>
        <taxon>Eukaryota</taxon>
        <taxon>Viridiplantae</taxon>
        <taxon>Streptophyta</taxon>
        <taxon>Embryophyta</taxon>
        <taxon>Tracheophyta</taxon>
        <taxon>Spermatophyta</taxon>
        <taxon>Magnoliopsida</taxon>
        <taxon>eudicotyledons</taxon>
        <taxon>Gunneridae</taxon>
        <taxon>Pentapetalae</taxon>
        <taxon>rosids</taxon>
        <taxon>fabids</taxon>
        <taxon>Fabales</taxon>
        <taxon>Fabaceae</taxon>
        <taxon>Caesalpinioideae</taxon>
        <taxon>mimosoid clade</taxon>
        <taxon>Acacieae</taxon>
        <taxon>Acacia</taxon>
    </lineage>
</organism>
<evidence type="ECO:0000313" key="2">
    <source>
        <dbReference type="Proteomes" id="UP001293593"/>
    </source>
</evidence>
<dbReference type="PANTHER" id="PTHR34569">
    <property type="entry name" value="EXPRESSED PROTEIN"/>
    <property type="match status" value="1"/>
</dbReference>
<gene>
    <name evidence="1" type="ORF">QN277_004912</name>
</gene>
<proteinExistence type="predicted"/>
<reference evidence="1" key="1">
    <citation type="submission" date="2023-10" db="EMBL/GenBank/DDBJ databases">
        <title>Chromosome-level genome of the transformable northern wattle, Acacia crassicarpa.</title>
        <authorList>
            <person name="Massaro I."/>
            <person name="Sinha N.R."/>
            <person name="Poethig S."/>
            <person name="Leichty A.R."/>
        </authorList>
    </citation>
    <scope>NUCLEOTIDE SEQUENCE</scope>
    <source>
        <strain evidence="1">Acra3RX</strain>
        <tissue evidence="1">Leaf</tissue>
    </source>
</reference>